<dbReference type="Gene3D" id="3.40.190.290">
    <property type="match status" value="1"/>
</dbReference>
<dbReference type="SUPFAM" id="SSF53850">
    <property type="entry name" value="Periplasmic binding protein-like II"/>
    <property type="match status" value="1"/>
</dbReference>
<dbReference type="SUPFAM" id="SSF46785">
    <property type="entry name" value="Winged helix' DNA-binding domain"/>
    <property type="match status" value="1"/>
</dbReference>
<feature type="domain" description="HTH lysR-type" evidence="5">
    <location>
        <begin position="1"/>
        <end position="57"/>
    </location>
</feature>
<comment type="similarity">
    <text evidence="1">Belongs to the LysR transcriptional regulatory family.</text>
</comment>
<evidence type="ECO:0000256" key="2">
    <source>
        <dbReference type="ARBA" id="ARBA00023015"/>
    </source>
</evidence>
<gene>
    <name evidence="6" type="ORF">J2S10_004649</name>
</gene>
<evidence type="ECO:0000313" key="6">
    <source>
        <dbReference type="EMBL" id="MDQ0201443.1"/>
    </source>
</evidence>
<dbReference type="PANTHER" id="PTHR30126:SF40">
    <property type="entry name" value="HTH-TYPE TRANSCRIPTIONAL REGULATOR GLTR"/>
    <property type="match status" value="1"/>
</dbReference>
<dbReference type="PRINTS" id="PR00039">
    <property type="entry name" value="HTHLYSR"/>
</dbReference>
<protein>
    <submittedName>
        <fullName evidence="6">DNA-binding transcriptional LysR family regulator</fullName>
    </submittedName>
</protein>
<keyword evidence="7" id="KW-1185">Reference proteome</keyword>
<name>A0ABT9Y0V5_9BACI</name>
<evidence type="ECO:0000256" key="1">
    <source>
        <dbReference type="ARBA" id="ARBA00009437"/>
    </source>
</evidence>
<dbReference type="Pfam" id="PF00126">
    <property type="entry name" value="HTH_1"/>
    <property type="match status" value="1"/>
</dbReference>
<keyword evidence="4" id="KW-0804">Transcription</keyword>
<dbReference type="InterPro" id="IPR000847">
    <property type="entry name" value="LysR_HTH_N"/>
</dbReference>
<dbReference type="PANTHER" id="PTHR30126">
    <property type="entry name" value="HTH-TYPE TRANSCRIPTIONAL REGULATOR"/>
    <property type="match status" value="1"/>
</dbReference>
<dbReference type="InterPro" id="IPR005119">
    <property type="entry name" value="LysR_subst-bd"/>
</dbReference>
<comment type="caution">
    <text evidence="6">The sequence shown here is derived from an EMBL/GenBank/DDBJ whole genome shotgun (WGS) entry which is preliminary data.</text>
</comment>
<dbReference type="Pfam" id="PF03466">
    <property type="entry name" value="LysR_substrate"/>
    <property type="match status" value="1"/>
</dbReference>
<dbReference type="CDD" id="cd05466">
    <property type="entry name" value="PBP2_LTTR_substrate"/>
    <property type="match status" value="1"/>
</dbReference>
<evidence type="ECO:0000259" key="5">
    <source>
        <dbReference type="PROSITE" id="PS50931"/>
    </source>
</evidence>
<accession>A0ABT9Y0V5</accession>
<evidence type="ECO:0000256" key="4">
    <source>
        <dbReference type="ARBA" id="ARBA00023163"/>
    </source>
</evidence>
<keyword evidence="2" id="KW-0805">Transcription regulation</keyword>
<keyword evidence="3 6" id="KW-0238">DNA-binding</keyword>
<dbReference type="PROSITE" id="PS50931">
    <property type="entry name" value="HTH_LYSR"/>
    <property type="match status" value="1"/>
</dbReference>
<dbReference type="RefSeq" id="WP_307412727.1">
    <property type="nucleotide sequence ID" value="NZ_JAUSTW010000009.1"/>
</dbReference>
<dbReference type="InterPro" id="IPR036390">
    <property type="entry name" value="WH_DNA-bd_sf"/>
</dbReference>
<reference evidence="6 7" key="1">
    <citation type="submission" date="2023-07" db="EMBL/GenBank/DDBJ databases">
        <title>Genomic Encyclopedia of Type Strains, Phase IV (KMG-IV): sequencing the most valuable type-strain genomes for metagenomic binning, comparative biology and taxonomic classification.</title>
        <authorList>
            <person name="Goeker M."/>
        </authorList>
    </citation>
    <scope>NUCLEOTIDE SEQUENCE [LARGE SCALE GENOMIC DNA]</scope>
    <source>
        <strain evidence="6 7">DSM 27594</strain>
    </source>
</reference>
<dbReference type="Gene3D" id="1.10.10.10">
    <property type="entry name" value="Winged helix-like DNA-binding domain superfamily/Winged helix DNA-binding domain"/>
    <property type="match status" value="1"/>
</dbReference>
<proteinExistence type="inferred from homology"/>
<sequence>MDIKALITFQTIIKQGSFQGAAEELNYVQSTVTSQIQKLELDLGVKLFERGRKLRLTEAGRILTKQAAYILNDIDSLRKTISDFTEGETGNLRIGSMEPTASLRLPNVLNDYCNDHKKVQINLEIGNSTTIRERILSGQLDLGICTSPDIEMGLDFTPLFVEKIGLLLPVDHKLVMKNDIKAKDLQGERLILTGRNCAYRRKLEKLLLEKGNHVMPIVQSGSIEVVKKLVEKGLGIGIIPEVSHEFTSTTVLKSINDFELDVTIGLLKRKDESPSRAMQNLINAITISLKRSDCMVM</sequence>
<dbReference type="EMBL" id="JAUSTW010000009">
    <property type="protein sequence ID" value="MDQ0201443.1"/>
    <property type="molecule type" value="Genomic_DNA"/>
</dbReference>
<evidence type="ECO:0000256" key="3">
    <source>
        <dbReference type="ARBA" id="ARBA00023125"/>
    </source>
</evidence>
<dbReference type="Proteomes" id="UP001224122">
    <property type="component" value="Unassembled WGS sequence"/>
</dbReference>
<dbReference type="InterPro" id="IPR036388">
    <property type="entry name" value="WH-like_DNA-bd_sf"/>
</dbReference>
<dbReference type="GO" id="GO:0003677">
    <property type="term" value="F:DNA binding"/>
    <property type="evidence" value="ECO:0007669"/>
    <property type="project" value="UniProtKB-KW"/>
</dbReference>
<evidence type="ECO:0000313" key="7">
    <source>
        <dbReference type="Proteomes" id="UP001224122"/>
    </source>
</evidence>
<organism evidence="6 7">
    <name type="scientific">Neobacillus ginsengisoli</name>
    <dbReference type="NCBI Taxonomy" id="904295"/>
    <lineage>
        <taxon>Bacteria</taxon>
        <taxon>Bacillati</taxon>
        <taxon>Bacillota</taxon>
        <taxon>Bacilli</taxon>
        <taxon>Bacillales</taxon>
        <taxon>Bacillaceae</taxon>
        <taxon>Neobacillus</taxon>
    </lineage>
</organism>